<dbReference type="PANTHER" id="PTHR36063">
    <property type="entry name" value="ARABIDOPSIS THALIANA GENOMIC DNA, CHROMOSOME 5, P1 CLONE:MOK16"/>
    <property type="match status" value="1"/>
</dbReference>
<reference evidence="2 3" key="1">
    <citation type="submission" date="2024-01" db="EMBL/GenBank/DDBJ databases">
        <title>The genomes of 5 underutilized Papilionoideae crops provide insights into root nodulation and disease resistanc.</title>
        <authorList>
            <person name="Jiang F."/>
        </authorList>
    </citation>
    <scope>NUCLEOTIDE SEQUENCE [LARGE SCALE GENOMIC DNA]</scope>
    <source>
        <strain evidence="2">DUOXIRENSHENG_FW03</strain>
        <tissue evidence="2">Leaves</tissue>
    </source>
</reference>
<keyword evidence="3" id="KW-1185">Reference proteome</keyword>
<dbReference type="PANTHER" id="PTHR36063:SF3">
    <property type="entry name" value="PROTEIN, PUTATIVE-RELATED"/>
    <property type="match status" value="1"/>
</dbReference>
<sequence>MKSILERGWVPLPILPNPTPTYFIIFSRLSFFDQRKVKEIKGFNLITHLKDMTKQVRDIQKYCGELAPALLVTPQKCSLPRFPTLEPIIEEASDYGFQIMPKRMLFLVPAFISFLTYFFLYSNAVST</sequence>
<comment type="caution">
    <text evidence="2">The sequence shown here is derived from an EMBL/GenBank/DDBJ whole genome shotgun (WGS) entry which is preliminary data.</text>
</comment>
<keyword evidence="1" id="KW-0812">Transmembrane</keyword>
<accession>A0AAN9XN63</accession>
<dbReference type="AlphaFoldDB" id="A0AAN9XN63"/>
<dbReference type="Proteomes" id="UP001386955">
    <property type="component" value="Unassembled WGS sequence"/>
</dbReference>
<gene>
    <name evidence="2" type="ORF">VNO78_11154</name>
</gene>
<name>A0AAN9XN63_PSOTE</name>
<proteinExistence type="predicted"/>
<evidence type="ECO:0000313" key="2">
    <source>
        <dbReference type="EMBL" id="KAK7399956.1"/>
    </source>
</evidence>
<dbReference type="EMBL" id="JAYMYS010000003">
    <property type="protein sequence ID" value="KAK7399956.1"/>
    <property type="molecule type" value="Genomic_DNA"/>
</dbReference>
<protein>
    <submittedName>
        <fullName evidence="2">Uncharacterized protein</fullName>
    </submittedName>
</protein>
<evidence type="ECO:0000313" key="3">
    <source>
        <dbReference type="Proteomes" id="UP001386955"/>
    </source>
</evidence>
<keyword evidence="1" id="KW-1133">Transmembrane helix</keyword>
<feature type="transmembrane region" description="Helical" evidence="1">
    <location>
        <begin position="104"/>
        <end position="121"/>
    </location>
</feature>
<organism evidence="2 3">
    <name type="scientific">Psophocarpus tetragonolobus</name>
    <name type="common">Winged bean</name>
    <name type="synonym">Dolichos tetragonolobus</name>
    <dbReference type="NCBI Taxonomy" id="3891"/>
    <lineage>
        <taxon>Eukaryota</taxon>
        <taxon>Viridiplantae</taxon>
        <taxon>Streptophyta</taxon>
        <taxon>Embryophyta</taxon>
        <taxon>Tracheophyta</taxon>
        <taxon>Spermatophyta</taxon>
        <taxon>Magnoliopsida</taxon>
        <taxon>eudicotyledons</taxon>
        <taxon>Gunneridae</taxon>
        <taxon>Pentapetalae</taxon>
        <taxon>rosids</taxon>
        <taxon>fabids</taxon>
        <taxon>Fabales</taxon>
        <taxon>Fabaceae</taxon>
        <taxon>Papilionoideae</taxon>
        <taxon>50 kb inversion clade</taxon>
        <taxon>NPAAA clade</taxon>
        <taxon>indigoferoid/millettioid clade</taxon>
        <taxon>Phaseoleae</taxon>
        <taxon>Psophocarpus</taxon>
    </lineage>
</organism>
<keyword evidence="1" id="KW-0472">Membrane</keyword>
<evidence type="ECO:0000256" key="1">
    <source>
        <dbReference type="SAM" id="Phobius"/>
    </source>
</evidence>